<dbReference type="Proteomes" id="UP000595140">
    <property type="component" value="Unassembled WGS sequence"/>
</dbReference>
<evidence type="ECO:0000256" key="2">
    <source>
        <dbReference type="ARBA" id="ARBA00022540"/>
    </source>
</evidence>
<proteinExistence type="inferred from homology"/>
<dbReference type="Pfam" id="PF02854">
    <property type="entry name" value="MIF4G"/>
    <property type="match status" value="1"/>
</dbReference>
<dbReference type="InterPro" id="IPR003890">
    <property type="entry name" value="MIF4G-like_typ-3"/>
</dbReference>
<organism evidence="5 6">
    <name type="scientific">Cuscuta campestris</name>
    <dbReference type="NCBI Taxonomy" id="132261"/>
    <lineage>
        <taxon>Eukaryota</taxon>
        <taxon>Viridiplantae</taxon>
        <taxon>Streptophyta</taxon>
        <taxon>Embryophyta</taxon>
        <taxon>Tracheophyta</taxon>
        <taxon>Spermatophyta</taxon>
        <taxon>Magnoliopsida</taxon>
        <taxon>eudicotyledons</taxon>
        <taxon>Gunneridae</taxon>
        <taxon>Pentapetalae</taxon>
        <taxon>asterids</taxon>
        <taxon>lamiids</taxon>
        <taxon>Solanales</taxon>
        <taxon>Convolvulaceae</taxon>
        <taxon>Cuscuteae</taxon>
        <taxon>Cuscuta</taxon>
        <taxon>Cuscuta subgen. Grammica</taxon>
        <taxon>Cuscuta sect. Cleistogrammica</taxon>
    </lineage>
</organism>
<dbReference type="PROSITE" id="PS50053">
    <property type="entry name" value="UBIQUITIN_2"/>
    <property type="match status" value="1"/>
</dbReference>
<dbReference type="SMART" id="SM00543">
    <property type="entry name" value="MIF4G"/>
    <property type="match status" value="1"/>
</dbReference>
<gene>
    <name evidence="5" type="ORF">CCAM_LOCUS27575</name>
</gene>
<dbReference type="InterPro" id="IPR016024">
    <property type="entry name" value="ARM-type_fold"/>
</dbReference>
<dbReference type="SUPFAM" id="SSF48371">
    <property type="entry name" value="ARM repeat"/>
    <property type="match status" value="1"/>
</dbReference>
<dbReference type="OrthoDB" id="419317at2759"/>
<comment type="similarity">
    <text evidence="1">Belongs to the eukaryotic initiation factor 4G family.</text>
</comment>
<name>A0A484MB94_9ASTE</name>
<evidence type="ECO:0000256" key="3">
    <source>
        <dbReference type="ARBA" id="ARBA00022917"/>
    </source>
</evidence>
<reference evidence="5 6" key="1">
    <citation type="submission" date="2018-04" db="EMBL/GenBank/DDBJ databases">
        <authorList>
            <person name="Vogel A."/>
        </authorList>
    </citation>
    <scope>NUCLEOTIDE SEQUENCE [LARGE SCALE GENOMIC DNA]</scope>
</reference>
<dbReference type="PRINTS" id="PR00348">
    <property type="entry name" value="UBIQUITIN"/>
</dbReference>
<dbReference type="AlphaFoldDB" id="A0A484MB94"/>
<dbReference type="Gene3D" id="1.25.40.180">
    <property type="match status" value="1"/>
</dbReference>
<dbReference type="Gene3D" id="3.10.20.90">
    <property type="entry name" value="Phosphatidylinositol 3-kinase Catalytic Subunit, Chain A, domain 1"/>
    <property type="match status" value="1"/>
</dbReference>
<dbReference type="FunFam" id="3.10.20.90:FF:000160">
    <property type="entry name" value="Polyubiquitin-C"/>
    <property type="match status" value="1"/>
</dbReference>
<keyword evidence="2" id="KW-0396">Initiation factor</keyword>
<sequence length="413" mass="46823">MTGNGDQFALLLFWGGETVHRGDLGSVDYSGQAKCLCFLSRTVRHDELVAKVHAEMKTDGTNTTALVLCGRYPMSIPGDKVVFVSIPLTDDHSWQWFLEKALLSQPVHVYCDAFPAGLCFGQGGPVIRCGVGSSDKGEDMNVATFSGFVSQAYDKAVMVPSFCEMLADICHQLNFIMPPEEEPEKITFSKLLINRCEEEFERRGMERCKRVRDFATQNENWTLMRRKLGNVRLIGELYKKKLITESSIHSCIVKLIGDREKTDEEDIEALCHFMDSFGDFLDQTGPRNDQMDSYFEEMEGLSKHQDLSSRVRMKLVDLVELRRNKWNQKTSGAAMQIFVRTLRGTTVALQVEPSDTIYSVKEKIQVSEGMLPDQQRLTFLGRLVEDHRTLAEYNVVKDSTLHLVLCLRGGFKD</sequence>
<dbReference type="Pfam" id="PF00240">
    <property type="entry name" value="ubiquitin"/>
    <property type="match status" value="1"/>
</dbReference>
<evidence type="ECO:0000259" key="4">
    <source>
        <dbReference type="PROSITE" id="PS50053"/>
    </source>
</evidence>
<dbReference type="InterPro" id="IPR019956">
    <property type="entry name" value="Ubiquitin_dom"/>
</dbReference>
<dbReference type="InterPro" id="IPR029071">
    <property type="entry name" value="Ubiquitin-like_domsf"/>
</dbReference>
<dbReference type="PANTHER" id="PTHR23253:SF9">
    <property type="entry name" value="EUKARYOTIC TRANSLATION INITIATION FACTOR 4 GAMMA 2"/>
    <property type="match status" value="1"/>
</dbReference>
<dbReference type="SUPFAM" id="SSF54236">
    <property type="entry name" value="Ubiquitin-like"/>
    <property type="match status" value="1"/>
</dbReference>
<dbReference type="PANTHER" id="PTHR23253">
    <property type="entry name" value="EUKARYOTIC TRANSLATION INITIATION FACTOR 4 GAMMA"/>
    <property type="match status" value="1"/>
</dbReference>
<dbReference type="EMBL" id="OOIL02003033">
    <property type="protein sequence ID" value="VFQ85799.1"/>
    <property type="molecule type" value="Genomic_DNA"/>
</dbReference>
<evidence type="ECO:0000313" key="5">
    <source>
        <dbReference type="EMBL" id="VFQ85799.1"/>
    </source>
</evidence>
<dbReference type="InterPro" id="IPR000626">
    <property type="entry name" value="Ubiquitin-like_dom"/>
</dbReference>
<feature type="domain" description="Ubiquitin-like" evidence="4">
    <location>
        <begin position="335"/>
        <end position="410"/>
    </location>
</feature>
<keyword evidence="3" id="KW-0648">Protein biosynthesis</keyword>
<dbReference type="GO" id="GO:0003743">
    <property type="term" value="F:translation initiation factor activity"/>
    <property type="evidence" value="ECO:0007669"/>
    <property type="project" value="UniProtKB-KW"/>
</dbReference>
<dbReference type="GO" id="GO:0003729">
    <property type="term" value="F:mRNA binding"/>
    <property type="evidence" value="ECO:0007669"/>
    <property type="project" value="TreeGrafter"/>
</dbReference>
<dbReference type="GO" id="GO:0016281">
    <property type="term" value="C:eukaryotic translation initiation factor 4F complex"/>
    <property type="evidence" value="ECO:0007669"/>
    <property type="project" value="TreeGrafter"/>
</dbReference>
<keyword evidence="6" id="KW-1185">Reference proteome</keyword>
<accession>A0A484MB94</accession>
<evidence type="ECO:0000313" key="6">
    <source>
        <dbReference type="Proteomes" id="UP000595140"/>
    </source>
</evidence>
<protein>
    <recommendedName>
        <fullName evidence="4">Ubiquitin-like domain-containing protein</fullName>
    </recommendedName>
</protein>
<evidence type="ECO:0000256" key="1">
    <source>
        <dbReference type="ARBA" id="ARBA00005775"/>
    </source>
</evidence>
<dbReference type="SMART" id="SM00213">
    <property type="entry name" value="UBQ"/>
    <property type="match status" value="1"/>
</dbReference>